<feature type="active site" description="Proton acceptor" evidence="5">
    <location>
        <position position="9"/>
    </location>
</feature>
<evidence type="ECO:0000256" key="1">
    <source>
        <dbReference type="ARBA" id="ARBA00022573"/>
    </source>
</evidence>
<dbReference type="PANTHER" id="PTHR33542">
    <property type="entry name" value="SIROHYDROCHLORIN FERROCHELATASE, CHLOROPLASTIC"/>
    <property type="match status" value="1"/>
</dbReference>
<comment type="caution">
    <text evidence="5">Lacks conserved residue(s) required for the propagation of feature annotation.</text>
</comment>
<organism evidence="6 7">
    <name type="scientific">Sulfuracidifex metallicus DSM 6482 = JCM 9184</name>
    <dbReference type="NCBI Taxonomy" id="523847"/>
    <lineage>
        <taxon>Archaea</taxon>
        <taxon>Thermoproteota</taxon>
        <taxon>Thermoprotei</taxon>
        <taxon>Sulfolobales</taxon>
        <taxon>Sulfolobaceae</taxon>
        <taxon>Sulfuracidifex</taxon>
    </lineage>
</organism>
<evidence type="ECO:0000256" key="5">
    <source>
        <dbReference type="HAMAP-Rule" id="MF_00785"/>
    </source>
</evidence>
<comment type="caution">
    <text evidence="6">The sequence shown here is derived from an EMBL/GenBank/DDBJ whole genome shotgun (WGS) entry which is preliminary data.</text>
</comment>
<proteinExistence type="inferred from homology"/>
<dbReference type="InterPro" id="IPR023652">
    <property type="entry name" value="SiroHydchlorin_Cochelatase"/>
</dbReference>
<dbReference type="InterPro" id="IPR002762">
    <property type="entry name" value="CbiX-like"/>
</dbReference>
<dbReference type="GO" id="GO:0016852">
    <property type="term" value="F:sirohydrochlorin cobaltochelatase activity"/>
    <property type="evidence" value="ECO:0007669"/>
    <property type="project" value="UniProtKB-UniRule"/>
</dbReference>
<reference evidence="6 7" key="1">
    <citation type="submission" date="2019-10" db="EMBL/GenBank/DDBJ databases">
        <title>Sequencing and Assembly of Multiple Reported Metal-Biooxidizing Members of the Extremely Thermoacidophilic Archaeal Family Sulfolobaceae.</title>
        <authorList>
            <person name="Counts J.A."/>
            <person name="Kelly R.M."/>
        </authorList>
    </citation>
    <scope>NUCLEOTIDE SEQUENCE [LARGE SCALE GENOMIC DNA]</scope>
    <source>
        <strain evidence="6 7">DSM 6482</strain>
    </source>
</reference>
<dbReference type="PANTHER" id="PTHR33542:SF3">
    <property type="entry name" value="SIROHYDROCHLORIN FERROCHELATASE, CHLOROPLASTIC"/>
    <property type="match status" value="1"/>
</dbReference>
<dbReference type="Gene3D" id="3.40.50.1400">
    <property type="match status" value="1"/>
</dbReference>
<keyword evidence="3 5" id="KW-0456">Lyase</keyword>
<evidence type="ECO:0000256" key="2">
    <source>
        <dbReference type="ARBA" id="ARBA00022723"/>
    </source>
</evidence>
<evidence type="ECO:0000256" key="4">
    <source>
        <dbReference type="ARBA" id="ARBA00023285"/>
    </source>
</evidence>
<comment type="catalytic activity">
    <reaction evidence="5">
        <text>Co-sirohydrochlorin + 2 H(+) = sirohydrochlorin + Co(2+)</text>
        <dbReference type="Rhea" id="RHEA:15893"/>
        <dbReference type="ChEBI" id="CHEBI:15378"/>
        <dbReference type="ChEBI" id="CHEBI:48828"/>
        <dbReference type="ChEBI" id="CHEBI:58351"/>
        <dbReference type="ChEBI" id="CHEBI:60049"/>
        <dbReference type="EC" id="4.99.1.3"/>
    </reaction>
</comment>
<dbReference type="Proteomes" id="UP000470772">
    <property type="component" value="Unassembled WGS sequence"/>
</dbReference>
<dbReference type="UniPathway" id="UPA00148">
    <property type="reaction ID" value="UER00223"/>
</dbReference>
<sequence length="128" mass="14111">MLGVLLVLHGSKIPQWKEMAVGYASMLRENFPLVEYGFLEFDTPDLRSALESLVAKGAEEVVVVPLLFATGTHFLKDIPRLLGIEGENNTVLGKKINVKIAQPIGLDERVAEILKERVEGVIETSKPN</sequence>
<comment type="function">
    <text evidence="5">Catalyzes the insertion of Co(2+) into sirohydrochlorin as part of the anaerobic pathway to cobalamin biosynthesis.</text>
</comment>
<feature type="binding site" evidence="5">
    <location>
        <position position="73"/>
    </location>
    <ligand>
        <name>Co(2+)</name>
        <dbReference type="ChEBI" id="CHEBI:48828"/>
    </ligand>
</feature>
<feature type="binding site" evidence="5">
    <location>
        <begin position="68"/>
        <end position="73"/>
    </location>
    <ligand>
        <name>substrate</name>
    </ligand>
</feature>
<dbReference type="EMBL" id="WGGD01000005">
    <property type="protein sequence ID" value="MUN28295.1"/>
    <property type="molecule type" value="Genomic_DNA"/>
</dbReference>
<dbReference type="HAMAP" id="MF_00785">
    <property type="entry name" value="CbiX"/>
    <property type="match status" value="1"/>
</dbReference>
<keyword evidence="7" id="KW-1185">Reference proteome</keyword>
<name>A0A6A9QM11_SULME</name>
<comment type="similarity">
    <text evidence="5">Belongs to the CbiX family. CbiXS subfamily.</text>
</comment>
<feature type="binding site" evidence="5">
    <location>
        <position position="9"/>
    </location>
    <ligand>
        <name>Co(2+)</name>
        <dbReference type="ChEBI" id="CHEBI:48828"/>
    </ligand>
</feature>
<dbReference type="AlphaFoldDB" id="A0A6A9QM11"/>
<keyword evidence="1 5" id="KW-0169">Cobalamin biosynthesis</keyword>
<comment type="subunit">
    <text evidence="5">Homotetramer; dimer of dimers.</text>
</comment>
<evidence type="ECO:0000313" key="6">
    <source>
        <dbReference type="EMBL" id="MUN28295.1"/>
    </source>
</evidence>
<dbReference type="GO" id="GO:0019251">
    <property type="term" value="P:anaerobic cobalamin biosynthetic process"/>
    <property type="evidence" value="ECO:0007669"/>
    <property type="project" value="UniProtKB-UniRule"/>
</dbReference>
<keyword evidence="2 5" id="KW-0479">Metal-binding</keyword>
<dbReference type="CDD" id="cd03416">
    <property type="entry name" value="CbiX_SirB_N"/>
    <property type="match status" value="1"/>
</dbReference>
<keyword evidence="4 5" id="KW-0170">Cobalt</keyword>
<dbReference type="Pfam" id="PF01903">
    <property type="entry name" value="CbiX"/>
    <property type="match status" value="1"/>
</dbReference>
<evidence type="ECO:0000313" key="7">
    <source>
        <dbReference type="Proteomes" id="UP000470772"/>
    </source>
</evidence>
<dbReference type="RefSeq" id="WP_054838178.1">
    <property type="nucleotide sequence ID" value="NZ_BBBY01000005.1"/>
</dbReference>
<accession>A0A6A9QM11</accession>
<dbReference type="GO" id="GO:0050897">
    <property type="term" value="F:cobalt ion binding"/>
    <property type="evidence" value="ECO:0007669"/>
    <property type="project" value="UniProtKB-UniRule"/>
</dbReference>
<dbReference type="InterPro" id="IPR050963">
    <property type="entry name" value="Sirohydro_Cobaltochel/CbiX"/>
</dbReference>
<dbReference type="OrthoDB" id="11653at2157"/>
<dbReference type="SUPFAM" id="SSF53800">
    <property type="entry name" value="Chelatase"/>
    <property type="match status" value="1"/>
</dbReference>
<evidence type="ECO:0000256" key="3">
    <source>
        <dbReference type="ARBA" id="ARBA00023239"/>
    </source>
</evidence>
<gene>
    <name evidence="5" type="primary">cbiX</name>
    <name evidence="6" type="ORF">GC250_02170</name>
</gene>
<protein>
    <recommendedName>
        <fullName evidence="5">Sirohydrochlorin cobaltochelatase</fullName>
        <ecNumber evidence="5">4.99.1.3</ecNumber>
    </recommendedName>
    <alternativeName>
        <fullName evidence="5">CbiXS</fullName>
    </alternativeName>
</protein>
<comment type="pathway">
    <text evidence="5">Cofactor biosynthesis; adenosylcobalamin biosynthesis; cob(II)yrinate a,c-diamide from sirohydrochlorin (anaerobic route): step 1/10.</text>
</comment>
<dbReference type="EC" id="4.99.1.3" evidence="5"/>